<dbReference type="KEGG" id="aqu:109583001"/>
<accession>A0A1X7UKJ1</accession>
<dbReference type="eggNOG" id="ENOG502RVTT">
    <property type="taxonomic scope" value="Eukaryota"/>
</dbReference>
<organism evidence="2">
    <name type="scientific">Amphimedon queenslandica</name>
    <name type="common">Sponge</name>
    <dbReference type="NCBI Taxonomy" id="400682"/>
    <lineage>
        <taxon>Eukaryota</taxon>
        <taxon>Metazoa</taxon>
        <taxon>Porifera</taxon>
        <taxon>Demospongiae</taxon>
        <taxon>Heteroscleromorpha</taxon>
        <taxon>Haplosclerida</taxon>
        <taxon>Niphatidae</taxon>
        <taxon>Amphimedon</taxon>
    </lineage>
</organism>
<dbReference type="EnsemblMetazoa" id="XM_019998122.1">
    <property type="protein sequence ID" value="XP_019853681.1"/>
    <property type="gene ID" value="LOC109583001"/>
</dbReference>
<keyword evidence="3" id="KW-1185">Reference proteome</keyword>
<dbReference type="SUPFAM" id="SSF57997">
    <property type="entry name" value="Tropomyosin"/>
    <property type="match status" value="1"/>
</dbReference>
<sequence>MAEQYQVSCESATNKTRSGVVGVLVADDLSTEDVIKQISRRLEILSSDVSEITDSMQGLKKREDLQDQNVQAQFRCLEKRLIGIAHQALVPAMDDAVKKVEEESRRLSGVCEGVRKKVDLESEKLEGVSTKVNQESDKLEDVSRKVNEESKKLEGLSEKVDNESKKLEDISKKVNQESEKLEGVSRKVDEKSEKLDQESRRLDGFTEKVDQVDDAASNLTRLSSEVSELKKYVKELESYKINRRRSSDRLDNDRNISSYENFITILIQLIDKFLLQPNRTPPPPNFSRLRSRSYSFSASDSAFEDELDDVFETPVSPTSSITRNPTLNQEDKKLLINIRRMLSDKSK</sequence>
<dbReference type="OrthoDB" id="4833301at2759"/>
<reference evidence="3" key="1">
    <citation type="journal article" date="2010" name="Nature">
        <title>The Amphimedon queenslandica genome and the evolution of animal complexity.</title>
        <authorList>
            <person name="Srivastava M."/>
            <person name="Simakov O."/>
            <person name="Chapman J."/>
            <person name="Fahey B."/>
            <person name="Gauthier M.E."/>
            <person name="Mitros T."/>
            <person name="Richards G.S."/>
            <person name="Conaco C."/>
            <person name="Dacre M."/>
            <person name="Hellsten U."/>
            <person name="Larroux C."/>
            <person name="Putnam N.H."/>
            <person name="Stanke M."/>
            <person name="Adamska M."/>
            <person name="Darling A."/>
            <person name="Degnan S.M."/>
            <person name="Oakley T.H."/>
            <person name="Plachetzki D.C."/>
            <person name="Zhai Y."/>
            <person name="Adamski M."/>
            <person name="Calcino A."/>
            <person name="Cummins S.F."/>
            <person name="Goodstein D.M."/>
            <person name="Harris C."/>
            <person name="Jackson D.J."/>
            <person name="Leys S.P."/>
            <person name="Shu S."/>
            <person name="Woodcroft B.J."/>
            <person name="Vervoort M."/>
            <person name="Kosik K.S."/>
            <person name="Manning G."/>
            <person name="Degnan B.M."/>
            <person name="Rokhsar D.S."/>
        </authorList>
    </citation>
    <scope>NUCLEOTIDE SEQUENCE [LARGE SCALE GENOMIC DNA]</scope>
</reference>
<evidence type="ECO:0000256" key="1">
    <source>
        <dbReference type="SAM" id="MobiDB-lite"/>
    </source>
</evidence>
<dbReference type="EnsemblMetazoa" id="Aqu2.1.28268_001">
    <property type="protein sequence ID" value="Aqu2.1.28268_001"/>
    <property type="gene ID" value="Aqu2.1.28268"/>
</dbReference>
<proteinExistence type="predicted"/>
<dbReference type="InParanoid" id="A0A1X7UKJ1"/>
<evidence type="ECO:0000313" key="2">
    <source>
        <dbReference type="EnsemblMetazoa" id="Aqu2.1.28268_001"/>
    </source>
</evidence>
<dbReference type="Gene3D" id="1.10.287.950">
    <property type="entry name" value="Methyl-accepting chemotaxis protein"/>
    <property type="match status" value="1"/>
</dbReference>
<dbReference type="Proteomes" id="UP000007879">
    <property type="component" value="Unassembled WGS sequence"/>
</dbReference>
<evidence type="ECO:0000313" key="3">
    <source>
        <dbReference type="Proteomes" id="UP000007879"/>
    </source>
</evidence>
<gene>
    <name evidence="2" type="primary">109583001</name>
</gene>
<name>A0A1X7UKJ1_AMPQE</name>
<dbReference type="AlphaFoldDB" id="A0A1X7UKJ1"/>
<protein>
    <submittedName>
        <fullName evidence="2">Uncharacterized protein</fullName>
    </submittedName>
</protein>
<reference evidence="2" key="2">
    <citation type="submission" date="2017-05" db="UniProtKB">
        <authorList>
            <consortium name="EnsemblMetazoa"/>
        </authorList>
    </citation>
    <scope>IDENTIFICATION</scope>
</reference>
<feature type="region of interest" description="Disordered" evidence="1">
    <location>
        <begin position="178"/>
        <end position="197"/>
    </location>
</feature>